<dbReference type="Proteomes" id="UP000683520">
    <property type="component" value="Chromosome"/>
</dbReference>
<proteinExistence type="predicted"/>
<organism evidence="1 2">
    <name type="scientific">Corynebacterium coyleae</name>
    <dbReference type="NCBI Taxonomy" id="53374"/>
    <lineage>
        <taxon>Bacteria</taxon>
        <taxon>Bacillati</taxon>
        <taxon>Actinomycetota</taxon>
        <taxon>Actinomycetes</taxon>
        <taxon>Mycobacteriales</taxon>
        <taxon>Corynebacteriaceae</taxon>
        <taxon>Corynebacterium</taxon>
    </lineage>
</organism>
<accession>A0ABX8KYC0</accession>
<dbReference type="EMBL" id="CP077302">
    <property type="protein sequence ID" value="QXB18836.1"/>
    <property type="molecule type" value="Genomic_DNA"/>
</dbReference>
<dbReference type="RefSeq" id="WP_070569554.1">
    <property type="nucleotide sequence ID" value="NZ_CP047198.1"/>
</dbReference>
<reference evidence="1 2" key="1">
    <citation type="submission" date="2021-06" db="EMBL/GenBank/DDBJ databases">
        <title>FDA dAtabase for Regulatory Grade micrObial Sequences (FDA-ARGOS): Supporting development and validation of Infectious Disease Dx tests.</title>
        <authorList>
            <person name="Sproer C."/>
            <person name="Gronow S."/>
            <person name="Severitt S."/>
            <person name="Schroder I."/>
            <person name="Tallon L."/>
            <person name="Sadzewicz L."/>
            <person name="Zhao X."/>
            <person name="Boylan J."/>
            <person name="Ott S."/>
            <person name="Bowen H."/>
            <person name="Vavikolanu K."/>
            <person name="Mehta A."/>
            <person name="Aluvathingal J."/>
            <person name="Nadendla S."/>
            <person name="Lowell S."/>
            <person name="Myers T."/>
            <person name="Yan Y."/>
        </authorList>
    </citation>
    <scope>NUCLEOTIDE SEQUENCE [LARGE SCALE GENOMIC DNA]</scope>
    <source>
        <strain evidence="1 2">FDAARGOS 1425</strain>
    </source>
</reference>
<name>A0ABX8KYC0_9CORY</name>
<gene>
    <name evidence="1" type="ORF">I6L55_01595</name>
</gene>
<sequence length="74" mass="8173">MTRAFPWMVSLSPDDREACARDLREAITSEDPSLLAAEFTAWKETATAIAEGVDCKELEWLDPSDDACVVTRPA</sequence>
<protein>
    <submittedName>
        <fullName evidence="1">Uncharacterized protein</fullName>
    </submittedName>
</protein>
<keyword evidence="2" id="KW-1185">Reference proteome</keyword>
<dbReference type="GeneID" id="92748866"/>
<evidence type="ECO:0000313" key="1">
    <source>
        <dbReference type="EMBL" id="QXB18836.1"/>
    </source>
</evidence>
<evidence type="ECO:0000313" key="2">
    <source>
        <dbReference type="Proteomes" id="UP000683520"/>
    </source>
</evidence>